<name>A0AAN7BCD0_9PEZI</name>
<keyword evidence="3" id="KW-1185">Reference proteome</keyword>
<accession>A0AAN7BCD0</accession>
<sequence>MYDHHASSITKITSHFHQDPDVLALLLTGSIAHGFQTPESDVDVLVVLTEEAYQARLDSGDTTFVRHDLCTYEGGYVDGKYTSLSFIRTVAEKGSEPSRWAFDGAKVLFSRNIPDDFNLEKEIKELSRYPVEEKSEKIKRFRTQLEIWKWYCSEGRKKNNKYLLTMAVGKLVLFGGRLILAHNELLYPYHKWFPRVLSEAKEKPVGLMEKMEAALNDPSEENTQGFYEMIVGFKEWERPKFRFGAQFMEDSELNWLYLQTPIDDI</sequence>
<dbReference type="GO" id="GO:0016779">
    <property type="term" value="F:nucleotidyltransferase activity"/>
    <property type="evidence" value="ECO:0007669"/>
    <property type="project" value="InterPro"/>
</dbReference>
<dbReference type="CDD" id="cd05403">
    <property type="entry name" value="NT_KNTase_like"/>
    <property type="match status" value="1"/>
</dbReference>
<dbReference type="SUPFAM" id="SSF81301">
    <property type="entry name" value="Nucleotidyltransferase"/>
    <property type="match status" value="1"/>
</dbReference>
<dbReference type="InterPro" id="IPR043519">
    <property type="entry name" value="NT_sf"/>
</dbReference>
<gene>
    <name evidence="2" type="ORF">QBC38DRAFT_462448</name>
</gene>
<dbReference type="InterPro" id="IPR002934">
    <property type="entry name" value="Polymerase_NTP_transf_dom"/>
</dbReference>
<evidence type="ECO:0000313" key="3">
    <source>
        <dbReference type="Proteomes" id="UP001301958"/>
    </source>
</evidence>
<feature type="domain" description="Polymerase nucleotidyl transferase" evidence="1">
    <location>
        <begin position="20"/>
        <end position="57"/>
    </location>
</feature>
<evidence type="ECO:0000259" key="1">
    <source>
        <dbReference type="Pfam" id="PF01909"/>
    </source>
</evidence>
<proteinExistence type="predicted"/>
<reference evidence="2" key="1">
    <citation type="journal article" date="2023" name="Mol. Phylogenet. Evol.">
        <title>Genome-scale phylogeny and comparative genomics of the fungal order Sordariales.</title>
        <authorList>
            <person name="Hensen N."/>
            <person name="Bonometti L."/>
            <person name="Westerberg I."/>
            <person name="Brannstrom I.O."/>
            <person name="Guillou S."/>
            <person name="Cros-Aarteil S."/>
            <person name="Calhoun S."/>
            <person name="Haridas S."/>
            <person name="Kuo A."/>
            <person name="Mondo S."/>
            <person name="Pangilinan J."/>
            <person name="Riley R."/>
            <person name="LaButti K."/>
            <person name="Andreopoulos B."/>
            <person name="Lipzen A."/>
            <person name="Chen C."/>
            <person name="Yan M."/>
            <person name="Daum C."/>
            <person name="Ng V."/>
            <person name="Clum A."/>
            <person name="Steindorff A."/>
            <person name="Ohm R.A."/>
            <person name="Martin F."/>
            <person name="Silar P."/>
            <person name="Natvig D.O."/>
            <person name="Lalanne C."/>
            <person name="Gautier V."/>
            <person name="Ament-Velasquez S.L."/>
            <person name="Kruys A."/>
            <person name="Hutchinson M.I."/>
            <person name="Powell A.J."/>
            <person name="Barry K."/>
            <person name="Miller A.N."/>
            <person name="Grigoriev I.V."/>
            <person name="Debuchy R."/>
            <person name="Gladieux P."/>
            <person name="Hiltunen Thoren M."/>
            <person name="Johannesson H."/>
        </authorList>
    </citation>
    <scope>NUCLEOTIDE SEQUENCE</scope>
    <source>
        <strain evidence="2">CBS 990.96</strain>
    </source>
</reference>
<organism evidence="2 3">
    <name type="scientific">Podospora fimiseda</name>
    <dbReference type="NCBI Taxonomy" id="252190"/>
    <lineage>
        <taxon>Eukaryota</taxon>
        <taxon>Fungi</taxon>
        <taxon>Dikarya</taxon>
        <taxon>Ascomycota</taxon>
        <taxon>Pezizomycotina</taxon>
        <taxon>Sordariomycetes</taxon>
        <taxon>Sordariomycetidae</taxon>
        <taxon>Sordariales</taxon>
        <taxon>Podosporaceae</taxon>
        <taxon>Podospora</taxon>
    </lineage>
</organism>
<comment type="caution">
    <text evidence="2">The sequence shown here is derived from an EMBL/GenBank/DDBJ whole genome shotgun (WGS) entry which is preliminary data.</text>
</comment>
<evidence type="ECO:0000313" key="2">
    <source>
        <dbReference type="EMBL" id="KAK4220581.1"/>
    </source>
</evidence>
<dbReference type="Pfam" id="PF01909">
    <property type="entry name" value="NTP_transf_2"/>
    <property type="match status" value="1"/>
</dbReference>
<dbReference type="Proteomes" id="UP001301958">
    <property type="component" value="Unassembled WGS sequence"/>
</dbReference>
<dbReference type="EMBL" id="MU865705">
    <property type="protein sequence ID" value="KAK4220581.1"/>
    <property type="molecule type" value="Genomic_DNA"/>
</dbReference>
<reference evidence="2" key="2">
    <citation type="submission" date="2023-05" db="EMBL/GenBank/DDBJ databases">
        <authorList>
            <consortium name="Lawrence Berkeley National Laboratory"/>
            <person name="Steindorff A."/>
            <person name="Hensen N."/>
            <person name="Bonometti L."/>
            <person name="Westerberg I."/>
            <person name="Brannstrom I.O."/>
            <person name="Guillou S."/>
            <person name="Cros-Aarteil S."/>
            <person name="Calhoun S."/>
            <person name="Haridas S."/>
            <person name="Kuo A."/>
            <person name="Mondo S."/>
            <person name="Pangilinan J."/>
            <person name="Riley R."/>
            <person name="Labutti K."/>
            <person name="Andreopoulos B."/>
            <person name="Lipzen A."/>
            <person name="Chen C."/>
            <person name="Yanf M."/>
            <person name="Daum C."/>
            <person name="Ng V."/>
            <person name="Clum A."/>
            <person name="Ohm R."/>
            <person name="Martin F."/>
            <person name="Silar P."/>
            <person name="Natvig D."/>
            <person name="Lalanne C."/>
            <person name="Gautier V."/>
            <person name="Ament-Velasquez S.L."/>
            <person name="Kruys A."/>
            <person name="Hutchinson M.I."/>
            <person name="Powell A.J."/>
            <person name="Barry K."/>
            <person name="Miller A.N."/>
            <person name="Grigoriev I.V."/>
            <person name="Debuchy R."/>
            <person name="Gladieux P."/>
            <person name="Thoren M.H."/>
            <person name="Johannesson H."/>
        </authorList>
    </citation>
    <scope>NUCLEOTIDE SEQUENCE</scope>
    <source>
        <strain evidence="2">CBS 990.96</strain>
    </source>
</reference>
<protein>
    <recommendedName>
        <fullName evidence="1">Polymerase nucleotidyl transferase domain-containing protein</fullName>
    </recommendedName>
</protein>
<dbReference type="Gene3D" id="3.30.460.10">
    <property type="entry name" value="Beta Polymerase, domain 2"/>
    <property type="match status" value="1"/>
</dbReference>
<dbReference type="AlphaFoldDB" id="A0AAN7BCD0"/>